<gene>
    <name evidence="8" type="ORF">C7S18_01445</name>
</gene>
<dbReference type="PROSITE" id="PS51755">
    <property type="entry name" value="OMPR_PHOB"/>
    <property type="match status" value="1"/>
</dbReference>
<protein>
    <recommendedName>
        <fullName evidence="10">Diguanylate cyclase</fullName>
    </recommendedName>
</protein>
<evidence type="ECO:0000256" key="3">
    <source>
        <dbReference type="ARBA" id="ARBA00023163"/>
    </source>
</evidence>
<dbReference type="NCBIfam" id="TIGR00254">
    <property type="entry name" value="GGDEF"/>
    <property type="match status" value="1"/>
</dbReference>
<accession>A0A2P1PM75</accession>
<dbReference type="InterPro" id="IPR043128">
    <property type="entry name" value="Rev_trsase/Diguanyl_cyclase"/>
</dbReference>
<name>A0A2P1PM75_9GAMM</name>
<evidence type="ECO:0000313" key="9">
    <source>
        <dbReference type="Proteomes" id="UP000241074"/>
    </source>
</evidence>
<dbReference type="Pfam" id="PF00486">
    <property type="entry name" value="Trans_reg_C"/>
    <property type="match status" value="1"/>
</dbReference>
<dbReference type="SUPFAM" id="SSF55073">
    <property type="entry name" value="Nucleotide cyclase"/>
    <property type="match status" value="1"/>
</dbReference>
<organism evidence="8 9">
    <name type="scientific">Ahniella affigens</name>
    <dbReference type="NCBI Taxonomy" id="2021234"/>
    <lineage>
        <taxon>Bacteria</taxon>
        <taxon>Pseudomonadati</taxon>
        <taxon>Pseudomonadota</taxon>
        <taxon>Gammaproteobacteria</taxon>
        <taxon>Lysobacterales</taxon>
        <taxon>Rhodanobacteraceae</taxon>
        <taxon>Ahniella</taxon>
    </lineage>
</organism>
<dbReference type="PANTHER" id="PTHR44757:SF2">
    <property type="entry name" value="BIOFILM ARCHITECTURE MAINTENANCE PROTEIN MBAA"/>
    <property type="match status" value="1"/>
</dbReference>
<evidence type="ECO:0000259" key="7">
    <source>
        <dbReference type="PROSITE" id="PS51755"/>
    </source>
</evidence>
<dbReference type="InterPro" id="IPR036388">
    <property type="entry name" value="WH-like_DNA-bd_sf"/>
</dbReference>
<dbReference type="Pfam" id="PF01590">
    <property type="entry name" value="GAF"/>
    <property type="match status" value="1"/>
</dbReference>
<dbReference type="InterPro" id="IPR029787">
    <property type="entry name" value="Nucleotide_cyclase"/>
</dbReference>
<dbReference type="GO" id="GO:0000160">
    <property type="term" value="P:phosphorelay signal transduction system"/>
    <property type="evidence" value="ECO:0007669"/>
    <property type="project" value="InterPro"/>
</dbReference>
<dbReference type="InterPro" id="IPR016032">
    <property type="entry name" value="Sig_transdc_resp-reg_C-effctor"/>
</dbReference>
<keyword evidence="1" id="KW-0805">Transcription regulation</keyword>
<dbReference type="SMART" id="SM00267">
    <property type="entry name" value="GGDEF"/>
    <property type="match status" value="1"/>
</dbReference>
<dbReference type="SMART" id="SM00065">
    <property type="entry name" value="GAF"/>
    <property type="match status" value="3"/>
</dbReference>
<dbReference type="AlphaFoldDB" id="A0A2P1PM75"/>
<dbReference type="InterPro" id="IPR003018">
    <property type="entry name" value="GAF"/>
</dbReference>
<dbReference type="InterPro" id="IPR029016">
    <property type="entry name" value="GAF-like_dom_sf"/>
</dbReference>
<evidence type="ECO:0008006" key="10">
    <source>
        <dbReference type="Google" id="ProtNLM"/>
    </source>
</evidence>
<proteinExistence type="predicted"/>
<keyword evidence="2 4" id="KW-0238">DNA-binding</keyword>
<evidence type="ECO:0000259" key="6">
    <source>
        <dbReference type="PROSITE" id="PS50887"/>
    </source>
</evidence>
<dbReference type="CDD" id="cd01949">
    <property type="entry name" value="GGDEF"/>
    <property type="match status" value="1"/>
</dbReference>
<feature type="domain" description="GGDEF" evidence="6">
    <location>
        <begin position="903"/>
        <end position="1036"/>
    </location>
</feature>
<evidence type="ECO:0000313" key="8">
    <source>
        <dbReference type="EMBL" id="AVP95943.1"/>
    </source>
</evidence>
<feature type="DNA-binding region" description="OmpR/PhoB-type" evidence="4">
    <location>
        <begin position="27"/>
        <end position="121"/>
    </location>
</feature>
<dbReference type="SUPFAM" id="SSF55781">
    <property type="entry name" value="GAF domain-like"/>
    <property type="match status" value="3"/>
</dbReference>
<dbReference type="Proteomes" id="UP000241074">
    <property type="component" value="Chromosome"/>
</dbReference>
<dbReference type="Gene3D" id="1.10.10.10">
    <property type="entry name" value="Winged helix-like DNA-binding domain superfamily/Winged helix DNA-binding domain"/>
    <property type="match status" value="1"/>
</dbReference>
<evidence type="ECO:0000256" key="2">
    <source>
        <dbReference type="ARBA" id="ARBA00023125"/>
    </source>
</evidence>
<evidence type="ECO:0000256" key="1">
    <source>
        <dbReference type="ARBA" id="ARBA00023015"/>
    </source>
</evidence>
<keyword evidence="9" id="KW-1185">Reference proteome</keyword>
<dbReference type="InterPro" id="IPR052155">
    <property type="entry name" value="Biofilm_reg_signaling"/>
</dbReference>
<dbReference type="PANTHER" id="PTHR44757">
    <property type="entry name" value="DIGUANYLATE CYCLASE DGCP"/>
    <property type="match status" value="1"/>
</dbReference>
<evidence type="ECO:0000256" key="5">
    <source>
        <dbReference type="SAM" id="MobiDB-lite"/>
    </source>
</evidence>
<feature type="region of interest" description="Disordered" evidence="5">
    <location>
        <begin position="1"/>
        <end position="23"/>
    </location>
</feature>
<dbReference type="InterPro" id="IPR001867">
    <property type="entry name" value="OmpR/PhoB-type_DNA-bd"/>
</dbReference>
<dbReference type="SUPFAM" id="SSF46894">
    <property type="entry name" value="C-terminal effector domain of the bipartite response regulators"/>
    <property type="match status" value="1"/>
</dbReference>
<dbReference type="Pfam" id="PF13185">
    <property type="entry name" value="GAF_2"/>
    <property type="match status" value="2"/>
</dbReference>
<dbReference type="InterPro" id="IPR000160">
    <property type="entry name" value="GGDEF_dom"/>
</dbReference>
<dbReference type="SMART" id="SM00862">
    <property type="entry name" value="Trans_reg_C"/>
    <property type="match status" value="1"/>
</dbReference>
<sequence>MPRQRQQMGRTMGKEAQAMPSEHSKNIRRVRIGDIEIDWHLRIVRTDTGQSELTPRVFELLAAFIQGPDRLWTRDELFRTIWPGLIVEDANLTQSVWMLRRALGSHAMIRTVARKGYLFAPSAPIEVEFEGQPAATASRTDVAKATRTEQSPELVGKDLIDCDNLLELSIALARHLHPLGLEAARLLIDCPQHGLQVRIPIELSQLAADERALLETAEQLQTPHSLPISAELSKYAHVCSRTELARFSVIGVHAPAANLAPARRMGVAAAMRAHSLLAQQQLQHEVENLTYSAQLQRALFDIAEASSRAQTARDFFAAVHAIVGEFLDARNFYVALLSDDSRTLQFPYYVDEYDSGITERPYGHGMSELVMDMGEPLIADASFTQQLHHSGKAQVIGTRSDCWLGAPLLVKGKAIGVVAVQTYESGQRYRPEDRDVLGFVAVHIANAMERRQVRDELERKVAVRTTELRQEVVERQRGEKLQQALYRIADLASSGDRAQSFYQRLHEVVGSLMYAENFYIARYDIERNVLRMLYFTDTRDSENDWVDREVRGADAPNSVTFNMLKLGAPVRGSSPEILSMLNIRADQVFGTLPEHWLGVPMMDRGIVRGAVVVQSYDPGIHYSEDDQALLVFVAQHIWTALERREAHARLELSVEERTRALRQEIVERQRSERMQRALFEIAEVSMARCNLEEFYRRLHAIIGELIDARNFYVAMINETATLVDFPYCVDEQDGHLPQRPFGRGLTEFVYRTRKPLLATQKDILHLAERDLAISTGTLAACWLGVPLLVEDRVVGVLTVQTYRETESYTAHDLELLSFVAIHVTNALERRQRYTELERRVDERTRELADANRELVEQIAIRRRIELELRRETMHDPLTGLANRNNLLGKLGQLLGQSHALRGAPFALLLLDLDGFKAVNDAVGHLLGDELLKEISLRVANTLRVPGLVARMGGDEFALVVDRTESEAQLQDIARTLLAGINLPIRMAAREWRLTASVGIAIAQGSYRNPEDVLRDADLAMYRAKDAGRNQAVLFTEGMRQSDLA</sequence>
<dbReference type="PROSITE" id="PS50887">
    <property type="entry name" value="GGDEF"/>
    <property type="match status" value="1"/>
</dbReference>
<dbReference type="CDD" id="cd00383">
    <property type="entry name" value="trans_reg_C"/>
    <property type="match status" value="1"/>
</dbReference>
<feature type="domain" description="OmpR/PhoB-type" evidence="7">
    <location>
        <begin position="27"/>
        <end position="121"/>
    </location>
</feature>
<reference evidence="8 9" key="1">
    <citation type="submission" date="2018-03" db="EMBL/GenBank/DDBJ databases">
        <title>Ahniella affigens gen. nov., sp. nov., a gammaproteobacterium isolated from sandy soil near a stream.</title>
        <authorList>
            <person name="Ko Y."/>
            <person name="Kim J.-H."/>
        </authorList>
    </citation>
    <scope>NUCLEOTIDE SEQUENCE [LARGE SCALE GENOMIC DNA]</scope>
    <source>
        <strain evidence="8 9">D13</strain>
    </source>
</reference>
<evidence type="ECO:0000256" key="4">
    <source>
        <dbReference type="PROSITE-ProRule" id="PRU01091"/>
    </source>
</evidence>
<dbReference type="Gene3D" id="3.30.450.40">
    <property type="match status" value="3"/>
</dbReference>
<dbReference type="KEGG" id="xba:C7S18_01445"/>
<dbReference type="GO" id="GO:0003677">
    <property type="term" value="F:DNA binding"/>
    <property type="evidence" value="ECO:0007669"/>
    <property type="project" value="UniProtKB-UniRule"/>
</dbReference>
<dbReference type="EMBL" id="CP027860">
    <property type="protein sequence ID" value="AVP95943.1"/>
    <property type="molecule type" value="Genomic_DNA"/>
</dbReference>
<keyword evidence="3" id="KW-0804">Transcription</keyword>
<reference evidence="8 9" key="2">
    <citation type="submission" date="2018-03" db="EMBL/GenBank/DDBJ databases">
        <authorList>
            <person name="Keele B.F."/>
        </authorList>
    </citation>
    <scope>NUCLEOTIDE SEQUENCE [LARGE SCALE GENOMIC DNA]</scope>
    <source>
        <strain evidence="8 9">D13</strain>
    </source>
</reference>
<dbReference type="Pfam" id="PF00990">
    <property type="entry name" value="GGDEF"/>
    <property type="match status" value="1"/>
</dbReference>
<dbReference type="GO" id="GO:0006355">
    <property type="term" value="P:regulation of DNA-templated transcription"/>
    <property type="evidence" value="ECO:0007669"/>
    <property type="project" value="InterPro"/>
</dbReference>
<dbReference type="Gene3D" id="3.30.70.270">
    <property type="match status" value="1"/>
</dbReference>